<dbReference type="EMBL" id="JAYMGW010000009">
    <property type="protein sequence ID" value="MEC4266020.1"/>
    <property type="molecule type" value="Genomic_DNA"/>
</dbReference>
<comment type="similarity">
    <text evidence="9">Belongs to the MurJ/MviN family.</text>
</comment>
<name>A0ABU6ISC5_9FLAO</name>
<feature type="transmembrane region" description="Helical" evidence="10">
    <location>
        <begin position="260"/>
        <end position="280"/>
    </location>
</feature>
<accession>A0ABU6ISC5</accession>
<feature type="transmembrane region" description="Helical" evidence="10">
    <location>
        <begin position="123"/>
        <end position="142"/>
    </location>
</feature>
<dbReference type="PRINTS" id="PR01806">
    <property type="entry name" value="VIRFACTRMVIN"/>
</dbReference>
<feature type="transmembrane region" description="Helical" evidence="10">
    <location>
        <begin position="222"/>
        <end position="248"/>
    </location>
</feature>
<proteinExistence type="inferred from homology"/>
<feature type="transmembrane region" description="Helical" evidence="10">
    <location>
        <begin position="80"/>
        <end position="103"/>
    </location>
</feature>
<dbReference type="RefSeq" id="WP_326278984.1">
    <property type="nucleotide sequence ID" value="NZ_JAYKYV010000009.1"/>
</dbReference>
<reference evidence="11 12" key="1">
    <citation type="submission" date="2024-01" db="EMBL/GenBank/DDBJ databases">
        <title>The strains designed SYSU M86414 and SYSU M84420 isolated from the marine sediment in San Sha City (Hainan Province, China).</title>
        <authorList>
            <person name="Guo D."/>
        </authorList>
    </citation>
    <scope>NUCLEOTIDE SEQUENCE [LARGE SCALE GENOMIC DNA]</scope>
    <source>
        <strain evidence="11 12">SYSU M84420</strain>
    </source>
</reference>
<protein>
    <submittedName>
        <fullName evidence="11">Lipid II flippase MurJ</fullName>
    </submittedName>
</protein>
<keyword evidence="5" id="KW-0573">Peptidoglycan synthesis</keyword>
<comment type="function">
    <text evidence="8">Involved in peptidoglycan biosynthesis. Transports lipid-linked peptidoglycan precursors from the inner to the outer leaflet of the cytoplasmic membrane.</text>
</comment>
<evidence type="ECO:0000256" key="1">
    <source>
        <dbReference type="ARBA" id="ARBA00004651"/>
    </source>
</evidence>
<evidence type="ECO:0000256" key="8">
    <source>
        <dbReference type="ARBA" id="ARBA00060041"/>
    </source>
</evidence>
<evidence type="ECO:0000313" key="12">
    <source>
        <dbReference type="Proteomes" id="UP001355298"/>
    </source>
</evidence>
<evidence type="ECO:0000256" key="4">
    <source>
        <dbReference type="ARBA" id="ARBA00022960"/>
    </source>
</evidence>
<keyword evidence="6 10" id="KW-1133">Transmembrane helix</keyword>
<evidence type="ECO:0000256" key="10">
    <source>
        <dbReference type="SAM" id="Phobius"/>
    </source>
</evidence>
<sequence>MINLLIVGSVTLVVKLAGLFKETYIGSSYGLSEFLDTYALALLIPSFIQNVFVGAIKNIFIPNYIIEKKNDRQIGGFQTLTCLLILGINFFFGMVLLVSSTFLLEIIFPNHTPEYYALINKQLVVLLPCLFIWGLNGFLSALLEIENKFFYTSISPIYTSIVTILAIYFFKDRLGDYVLAVSILLGSLASFIHLFVKAIILQLIQFGRLRLNHNMRVMLQQLPAKVISGLLTGINPIVDQFFAAQLVAGSVIALAYGEKIPAFGISIAMIALGNVLLPHFAELVSKDLKKAYKELFKILKIAFLASLIFSVLMIFFSDIIIRILFERNSFTSKDTEIVSYIQQLLLIHVPFFVVTRILVKFLTSINKNGFMAWVSALSVLTNLLLNYLLIHSFQVYGLALSTSLVLIINSLVFLWFTIRQYKSVQLS</sequence>
<dbReference type="Proteomes" id="UP001355298">
    <property type="component" value="Unassembled WGS sequence"/>
</dbReference>
<evidence type="ECO:0000256" key="6">
    <source>
        <dbReference type="ARBA" id="ARBA00022989"/>
    </source>
</evidence>
<evidence type="ECO:0000256" key="2">
    <source>
        <dbReference type="ARBA" id="ARBA00022475"/>
    </source>
</evidence>
<gene>
    <name evidence="11" type="ORF">VOP03_11745</name>
</gene>
<dbReference type="InterPro" id="IPR004268">
    <property type="entry name" value="MurJ"/>
</dbReference>
<evidence type="ECO:0000256" key="9">
    <source>
        <dbReference type="ARBA" id="ARBA00061532"/>
    </source>
</evidence>
<organism evidence="11 12">
    <name type="scientific">Flagellimonas halotolerans</name>
    <dbReference type="NCBI Taxonomy" id="3112164"/>
    <lineage>
        <taxon>Bacteria</taxon>
        <taxon>Pseudomonadati</taxon>
        <taxon>Bacteroidota</taxon>
        <taxon>Flavobacteriia</taxon>
        <taxon>Flavobacteriales</taxon>
        <taxon>Flavobacteriaceae</taxon>
        <taxon>Flagellimonas</taxon>
    </lineage>
</organism>
<feature type="transmembrane region" description="Helical" evidence="10">
    <location>
        <begin position="301"/>
        <end position="325"/>
    </location>
</feature>
<evidence type="ECO:0000256" key="7">
    <source>
        <dbReference type="ARBA" id="ARBA00023136"/>
    </source>
</evidence>
<evidence type="ECO:0000256" key="3">
    <source>
        <dbReference type="ARBA" id="ARBA00022692"/>
    </source>
</evidence>
<dbReference type="PANTHER" id="PTHR43486:SF1">
    <property type="entry name" value="LIPID II FLIPPASE MURJ-RELATED"/>
    <property type="match status" value="1"/>
</dbReference>
<comment type="caution">
    <text evidence="11">The sequence shown here is derived from an EMBL/GenBank/DDBJ whole genome shotgun (WGS) entry which is preliminary data.</text>
</comment>
<keyword evidence="7 10" id="KW-0472">Membrane</keyword>
<evidence type="ECO:0000313" key="11">
    <source>
        <dbReference type="EMBL" id="MEC4266020.1"/>
    </source>
</evidence>
<keyword evidence="4" id="KW-0133">Cell shape</keyword>
<feature type="transmembrane region" description="Helical" evidence="10">
    <location>
        <begin position="177"/>
        <end position="201"/>
    </location>
</feature>
<keyword evidence="12" id="KW-1185">Reference proteome</keyword>
<feature type="transmembrane region" description="Helical" evidence="10">
    <location>
        <begin position="337"/>
        <end position="358"/>
    </location>
</feature>
<feature type="transmembrane region" description="Helical" evidence="10">
    <location>
        <begin position="370"/>
        <end position="390"/>
    </location>
</feature>
<feature type="transmembrane region" description="Helical" evidence="10">
    <location>
        <begin position="149"/>
        <end position="171"/>
    </location>
</feature>
<keyword evidence="3 10" id="KW-0812">Transmembrane</keyword>
<dbReference type="PANTHER" id="PTHR43486">
    <property type="entry name" value="LIPID II FLIPPASE MURJ-RELATED"/>
    <property type="match status" value="1"/>
</dbReference>
<evidence type="ECO:0000256" key="5">
    <source>
        <dbReference type="ARBA" id="ARBA00022984"/>
    </source>
</evidence>
<dbReference type="Pfam" id="PF03023">
    <property type="entry name" value="MurJ"/>
    <property type="match status" value="1"/>
</dbReference>
<feature type="transmembrane region" description="Helical" evidence="10">
    <location>
        <begin position="38"/>
        <end position="60"/>
    </location>
</feature>
<feature type="transmembrane region" description="Helical" evidence="10">
    <location>
        <begin position="396"/>
        <end position="418"/>
    </location>
</feature>
<comment type="subcellular location">
    <subcellularLocation>
        <location evidence="1">Cell membrane</location>
        <topology evidence="1">Multi-pass membrane protein</topology>
    </subcellularLocation>
</comment>
<keyword evidence="2" id="KW-1003">Cell membrane</keyword>